<reference evidence="1 2" key="1">
    <citation type="journal article" date="2015" name="Genome Announc.">
        <title>Draft genome sequence of a Halorubrum H3 strain isolated from the burlinskoye salt lake (Altai Krai, Russia).</title>
        <authorList>
            <person name="Rozanov A.S."/>
            <person name="Bryanskaya A.V."/>
            <person name="Malup T.K."/>
            <person name="Kotenko A.V."/>
            <person name="Peltek S.E."/>
        </authorList>
    </citation>
    <scope>NUCLEOTIDE SEQUENCE [LARGE SCALE GENOMIC DNA]</scope>
    <source>
        <strain evidence="1 2">H3</strain>
    </source>
</reference>
<sequence length="92" mass="10734">MWALPQSPQRYFRWVFLVGLSPPGTFEYPPALPIVASARRRWRASRFIPVARPDRTFSTSCSWWESQLGQYVLKRRGISMDIDLESRFVADA</sequence>
<keyword evidence="2" id="KW-1185">Reference proteome</keyword>
<proteinExistence type="predicted"/>
<gene>
    <name evidence="1" type="ORF">FK85_23685</name>
</gene>
<dbReference type="Proteomes" id="UP000053331">
    <property type="component" value="Unassembled WGS sequence"/>
</dbReference>
<comment type="caution">
    <text evidence="1">The sequence shown here is derived from an EMBL/GenBank/DDBJ whole genome shotgun (WGS) entry which is preliminary data.</text>
</comment>
<protein>
    <submittedName>
        <fullName evidence="1">Uncharacterized protein</fullName>
    </submittedName>
</protein>
<evidence type="ECO:0000313" key="1">
    <source>
        <dbReference type="EMBL" id="KKF40056.1"/>
    </source>
</evidence>
<name>A0A0F8AVW6_9EURY</name>
<evidence type="ECO:0000313" key="2">
    <source>
        <dbReference type="Proteomes" id="UP000053331"/>
    </source>
</evidence>
<dbReference type="AlphaFoldDB" id="A0A0F8AVW6"/>
<dbReference type="EMBL" id="JNFH02000003">
    <property type="protein sequence ID" value="KKF40056.1"/>
    <property type="molecule type" value="Genomic_DNA"/>
</dbReference>
<organism evidence="1 2">
    <name type="scientific">Halorubrum saccharovorum</name>
    <dbReference type="NCBI Taxonomy" id="2248"/>
    <lineage>
        <taxon>Archaea</taxon>
        <taxon>Methanobacteriati</taxon>
        <taxon>Methanobacteriota</taxon>
        <taxon>Stenosarchaea group</taxon>
        <taxon>Halobacteria</taxon>
        <taxon>Halobacteriales</taxon>
        <taxon>Haloferacaceae</taxon>
        <taxon>Halorubrum</taxon>
    </lineage>
</organism>
<accession>A0A0F8AVW6</accession>